<proteinExistence type="predicted"/>
<dbReference type="GO" id="GO:0008652">
    <property type="term" value="P:amino acid biosynthetic process"/>
    <property type="evidence" value="ECO:0007669"/>
    <property type="project" value="UniProtKB-UniRule"/>
</dbReference>
<dbReference type="InterPro" id="IPR008243">
    <property type="entry name" value="Chorismate_mutase_AroH"/>
</dbReference>
<dbReference type="EMBL" id="JADIMS010000114">
    <property type="protein sequence ID" value="MBO8450689.1"/>
    <property type="molecule type" value="Genomic_DNA"/>
</dbReference>
<reference evidence="2" key="2">
    <citation type="journal article" date="2021" name="PeerJ">
        <title>Extensive microbial diversity within the chicken gut microbiome revealed by metagenomics and culture.</title>
        <authorList>
            <person name="Gilroy R."/>
            <person name="Ravi A."/>
            <person name="Getino M."/>
            <person name="Pursley I."/>
            <person name="Horton D.L."/>
            <person name="Alikhan N.F."/>
            <person name="Baker D."/>
            <person name="Gharbi K."/>
            <person name="Hall N."/>
            <person name="Watson M."/>
            <person name="Adriaenssens E.M."/>
            <person name="Foster-Nyarko E."/>
            <person name="Jarju S."/>
            <person name="Secka A."/>
            <person name="Antonio M."/>
            <person name="Oren A."/>
            <person name="Chaudhuri R.R."/>
            <person name="La Ragione R."/>
            <person name="Hildebrand F."/>
            <person name="Pallen M.J."/>
        </authorList>
    </citation>
    <scope>NUCLEOTIDE SEQUENCE</scope>
    <source>
        <strain evidence="2">B3-4054</strain>
    </source>
</reference>
<protein>
    <recommendedName>
        <fullName evidence="1">chorismate mutase</fullName>
        <ecNumber evidence="1">5.4.99.5</ecNumber>
    </recommendedName>
</protein>
<evidence type="ECO:0000256" key="1">
    <source>
        <dbReference type="PROSITE-ProRule" id="PRU00514"/>
    </source>
</evidence>
<dbReference type="SUPFAM" id="SSF55298">
    <property type="entry name" value="YjgF-like"/>
    <property type="match status" value="1"/>
</dbReference>
<comment type="catalytic activity">
    <reaction evidence="1">
        <text>chorismate = prephenate</text>
        <dbReference type="Rhea" id="RHEA:13897"/>
        <dbReference type="ChEBI" id="CHEBI:29748"/>
        <dbReference type="ChEBI" id="CHEBI:29934"/>
        <dbReference type="EC" id="5.4.99.5"/>
    </reaction>
</comment>
<dbReference type="GO" id="GO:0004106">
    <property type="term" value="F:chorismate mutase activity"/>
    <property type="evidence" value="ECO:0007669"/>
    <property type="project" value="UniProtKB-EC"/>
</dbReference>
<dbReference type="Proteomes" id="UP000823616">
    <property type="component" value="Unassembled WGS sequence"/>
</dbReference>
<name>A0A9D9HH00_9SPIR</name>
<gene>
    <name evidence="2" type="ORF">IAA96_06250</name>
</gene>
<dbReference type="GO" id="GO:0046417">
    <property type="term" value="P:chorismate metabolic process"/>
    <property type="evidence" value="ECO:0007669"/>
    <property type="project" value="TreeGrafter"/>
</dbReference>
<sequence>MNMEKRLFAVRGAVCCQNTGGSIQEEVTLLYRTILEKNAMDEADIVSVQFTMTGDLDARNPASALRRGGYAADLPLFVSVEPPVQGALARTIRILITFYGTRKPDAVYLHGAEVLRPDLAAGTGSAGKREQGGASC</sequence>
<dbReference type="GO" id="GO:0009073">
    <property type="term" value="P:aromatic amino acid family biosynthetic process"/>
    <property type="evidence" value="ECO:0007669"/>
    <property type="project" value="UniProtKB-UniRule"/>
</dbReference>
<dbReference type="EC" id="5.4.99.5" evidence="1"/>
<comment type="caution">
    <text evidence="2">The sequence shown here is derived from an EMBL/GenBank/DDBJ whole genome shotgun (WGS) entry which is preliminary data.</text>
</comment>
<dbReference type="PANTHER" id="PTHR21164">
    <property type="entry name" value="CHORISMATE MUTASE"/>
    <property type="match status" value="1"/>
</dbReference>
<accession>A0A9D9HH00</accession>
<dbReference type="PANTHER" id="PTHR21164:SF0">
    <property type="entry name" value="CHORISMATE MUTASE AROH"/>
    <property type="match status" value="1"/>
</dbReference>
<organism evidence="2 3">
    <name type="scientific">Candidatus Avitreponema avistercoris</name>
    <dbReference type="NCBI Taxonomy" id="2840705"/>
    <lineage>
        <taxon>Bacteria</taxon>
        <taxon>Pseudomonadati</taxon>
        <taxon>Spirochaetota</taxon>
        <taxon>Spirochaetia</taxon>
        <taxon>Spirochaetales</taxon>
        <taxon>Candidatus Avitreponema</taxon>
    </lineage>
</organism>
<dbReference type="PROSITE" id="PS51167">
    <property type="entry name" value="CHORISMATE_MUT_1"/>
    <property type="match status" value="1"/>
</dbReference>
<keyword evidence="1" id="KW-0028">Amino-acid biosynthesis</keyword>
<keyword evidence="1" id="KW-0413">Isomerase</keyword>
<dbReference type="Gene3D" id="3.30.1330.40">
    <property type="entry name" value="RutC-like"/>
    <property type="match status" value="1"/>
</dbReference>
<dbReference type="Pfam" id="PF07736">
    <property type="entry name" value="CM_1"/>
    <property type="match status" value="1"/>
</dbReference>
<evidence type="ECO:0000313" key="2">
    <source>
        <dbReference type="EMBL" id="MBO8450689.1"/>
    </source>
</evidence>
<dbReference type="InterPro" id="IPR035959">
    <property type="entry name" value="RutC-like_sf"/>
</dbReference>
<evidence type="ECO:0000313" key="3">
    <source>
        <dbReference type="Proteomes" id="UP000823616"/>
    </source>
</evidence>
<dbReference type="AlphaFoldDB" id="A0A9D9HH00"/>
<keyword evidence="1" id="KW-0057">Aromatic amino acid biosynthesis</keyword>
<reference evidence="2" key="1">
    <citation type="submission" date="2020-10" db="EMBL/GenBank/DDBJ databases">
        <authorList>
            <person name="Gilroy R."/>
        </authorList>
    </citation>
    <scope>NUCLEOTIDE SEQUENCE</scope>
    <source>
        <strain evidence="2">B3-4054</strain>
    </source>
</reference>